<organism evidence="2 3">
    <name type="scientific">Thermoactinomyces daqus</name>
    <dbReference type="NCBI Taxonomy" id="1329516"/>
    <lineage>
        <taxon>Bacteria</taxon>
        <taxon>Bacillati</taxon>
        <taxon>Bacillota</taxon>
        <taxon>Bacilli</taxon>
        <taxon>Bacillales</taxon>
        <taxon>Thermoactinomycetaceae</taxon>
        <taxon>Thermoactinomyces</taxon>
    </lineage>
</organism>
<dbReference type="EMBL" id="JACEIP010000004">
    <property type="protein sequence ID" value="MBA4542158.1"/>
    <property type="molecule type" value="Genomic_DNA"/>
</dbReference>
<proteinExistence type="predicted"/>
<feature type="transmembrane region" description="Helical" evidence="1">
    <location>
        <begin position="171"/>
        <end position="196"/>
    </location>
</feature>
<feature type="transmembrane region" description="Helical" evidence="1">
    <location>
        <begin position="63"/>
        <end position="83"/>
    </location>
</feature>
<dbReference type="OrthoDB" id="9784844at2"/>
<dbReference type="RefSeq" id="WP_033099530.1">
    <property type="nucleotide sequence ID" value="NZ_JACEIP010000004.1"/>
</dbReference>
<dbReference type="Proteomes" id="UP000530514">
    <property type="component" value="Unassembled WGS sequence"/>
</dbReference>
<protein>
    <submittedName>
        <fullName evidence="2">DUF975 family protein</fullName>
    </submittedName>
</protein>
<keyword evidence="3" id="KW-1185">Reference proteome</keyword>
<feature type="transmembrane region" description="Helical" evidence="1">
    <location>
        <begin position="104"/>
        <end position="132"/>
    </location>
</feature>
<gene>
    <name evidence="2" type="ORF">H1164_04490</name>
</gene>
<evidence type="ECO:0000256" key="1">
    <source>
        <dbReference type="SAM" id="Phobius"/>
    </source>
</evidence>
<evidence type="ECO:0000313" key="3">
    <source>
        <dbReference type="Proteomes" id="UP000530514"/>
    </source>
</evidence>
<dbReference type="AlphaFoldDB" id="A0A7W2AHU2"/>
<evidence type="ECO:0000313" key="2">
    <source>
        <dbReference type="EMBL" id="MBA4542158.1"/>
    </source>
</evidence>
<name>A0A7W2AHU2_9BACL</name>
<reference evidence="2 3" key="1">
    <citation type="submission" date="2020-07" db="EMBL/GenBank/DDBJ databases">
        <authorList>
            <person name="Feng H."/>
        </authorList>
    </citation>
    <scope>NUCLEOTIDE SEQUENCE [LARGE SCALE GENOMIC DNA]</scope>
    <source>
        <strain evidence="3">s-11</strain>
    </source>
</reference>
<keyword evidence="1" id="KW-0472">Membrane</keyword>
<dbReference type="PANTHER" id="PTHR40076">
    <property type="entry name" value="MEMBRANE PROTEIN-RELATED"/>
    <property type="match status" value="1"/>
</dbReference>
<sequence length="220" mass="25324">MSYSSLRQAARDSLRGKWGIAVGVTILYLILVNGVPTIIDLFLKPSDPQNELDGVSLLNTLIQLLWWIFVYAPLIIGYVVFIMKLVRRQEAETGDLFSRFKGEWYLRSIGVVVLQSIYIALWSILLIIPGIIKSYSYSMAYYILLDHPEYSAFQAITESRKLMNGHKWQLFVLHLTFIGWFLLSFISLGIGFFWLIPYFNAAQMQFYLKISGQSTEASIR</sequence>
<accession>A0A7W2AHU2</accession>
<dbReference type="Pfam" id="PF06161">
    <property type="entry name" value="DUF975"/>
    <property type="match status" value="1"/>
</dbReference>
<comment type="caution">
    <text evidence="2">The sequence shown here is derived from an EMBL/GenBank/DDBJ whole genome shotgun (WGS) entry which is preliminary data.</text>
</comment>
<dbReference type="InterPro" id="IPR010380">
    <property type="entry name" value="DUF975"/>
</dbReference>
<keyword evidence="1" id="KW-0812">Transmembrane</keyword>
<feature type="transmembrane region" description="Helical" evidence="1">
    <location>
        <begin position="20"/>
        <end position="43"/>
    </location>
</feature>
<dbReference type="PANTHER" id="PTHR40076:SF1">
    <property type="entry name" value="MEMBRANE PROTEIN"/>
    <property type="match status" value="1"/>
</dbReference>
<keyword evidence="1" id="KW-1133">Transmembrane helix</keyword>